<reference evidence="2" key="1">
    <citation type="submission" date="2021-02" db="EMBL/GenBank/DDBJ databases">
        <title>Genomic Encyclopedia of Type Strains, Phase IV (KMG-V): Genome sequencing to study the core and pangenomes of soil and plant-associated prokaryotes.</title>
        <authorList>
            <person name="Whitman W."/>
        </authorList>
    </citation>
    <scope>NUCLEOTIDE SEQUENCE</scope>
    <source>
        <strain evidence="2">USDA 406</strain>
    </source>
</reference>
<evidence type="ECO:0000313" key="2">
    <source>
        <dbReference type="EMBL" id="MBP1294250.1"/>
    </source>
</evidence>
<name>A0A8I1Y6P6_BRAEL</name>
<dbReference type="EMBL" id="JAFICZ010000001">
    <property type="protein sequence ID" value="MBP1294250.1"/>
    <property type="molecule type" value="Genomic_DNA"/>
</dbReference>
<sequence>MTIGTARPAYGCSWQATGGFATMATNKPTGDNARRGAVRKRTQLQTKVMGEATWTKRNKTTGKFVDQKKAPAKKMFKGVRREKKAG</sequence>
<comment type="caution">
    <text evidence="2">The sequence shown here is derived from an EMBL/GenBank/DDBJ whole genome shotgun (WGS) entry which is preliminary data.</text>
</comment>
<evidence type="ECO:0000256" key="1">
    <source>
        <dbReference type="SAM" id="MobiDB-lite"/>
    </source>
</evidence>
<feature type="region of interest" description="Disordered" evidence="1">
    <location>
        <begin position="66"/>
        <end position="86"/>
    </location>
</feature>
<gene>
    <name evidence="2" type="ORF">JOH49_004003</name>
</gene>
<dbReference type="Proteomes" id="UP000673383">
    <property type="component" value="Unassembled WGS sequence"/>
</dbReference>
<evidence type="ECO:0000313" key="3">
    <source>
        <dbReference type="Proteomes" id="UP000673383"/>
    </source>
</evidence>
<proteinExistence type="predicted"/>
<feature type="compositionally biased region" description="Basic residues" evidence="1">
    <location>
        <begin position="70"/>
        <end position="86"/>
    </location>
</feature>
<dbReference type="AlphaFoldDB" id="A0A8I1Y6P6"/>
<protein>
    <submittedName>
        <fullName evidence="2">Uncharacterized protein</fullName>
    </submittedName>
</protein>
<organism evidence="2 3">
    <name type="scientific">Bradyrhizobium elkanii</name>
    <dbReference type="NCBI Taxonomy" id="29448"/>
    <lineage>
        <taxon>Bacteria</taxon>
        <taxon>Pseudomonadati</taxon>
        <taxon>Pseudomonadota</taxon>
        <taxon>Alphaproteobacteria</taxon>
        <taxon>Hyphomicrobiales</taxon>
        <taxon>Nitrobacteraceae</taxon>
        <taxon>Bradyrhizobium</taxon>
    </lineage>
</organism>
<dbReference type="RefSeq" id="WP_245163935.1">
    <property type="nucleotide sequence ID" value="NZ_JAFICZ010000001.1"/>
</dbReference>
<accession>A0A8I1Y6P6</accession>